<evidence type="ECO:0000313" key="1">
    <source>
        <dbReference type="EMBL" id="QHT29393.1"/>
    </source>
</evidence>
<reference evidence="1" key="1">
    <citation type="journal article" date="2020" name="Nature">
        <title>Giant virus diversity and host interactions through global metagenomics.</title>
        <authorList>
            <person name="Schulz F."/>
            <person name="Roux S."/>
            <person name="Paez-Espino D."/>
            <person name="Jungbluth S."/>
            <person name="Walsh D.A."/>
            <person name="Denef V.J."/>
            <person name="McMahon K.D."/>
            <person name="Konstantinidis K.T."/>
            <person name="Eloe-Fadrosh E.A."/>
            <person name="Kyrpides N.C."/>
            <person name="Woyke T."/>
        </authorList>
    </citation>
    <scope>NUCLEOTIDE SEQUENCE</scope>
    <source>
        <strain evidence="1">GVMAG-M-3300005589-24</strain>
    </source>
</reference>
<dbReference type="AlphaFoldDB" id="A0A6C0ELR7"/>
<protein>
    <submittedName>
        <fullName evidence="1">Uncharacterized protein</fullName>
    </submittedName>
</protein>
<sequence length="109" mass="12609">MERINICYTCGLESWNGKPIALRQVHLSDDSYILQCPNCLSHMRFTNIVFLNTCVECGCTIPNGRRKCCACIRPYNKRALQKELIAMDFDGVQRKYCVDRDTIIAWINN</sequence>
<proteinExistence type="predicted"/>
<dbReference type="EMBL" id="MN738877">
    <property type="protein sequence ID" value="QHT29393.1"/>
    <property type="molecule type" value="Genomic_DNA"/>
</dbReference>
<accession>A0A6C0ELR7</accession>
<name>A0A6C0ELR7_9ZZZZ</name>
<organism evidence="1">
    <name type="scientific">viral metagenome</name>
    <dbReference type="NCBI Taxonomy" id="1070528"/>
    <lineage>
        <taxon>unclassified sequences</taxon>
        <taxon>metagenomes</taxon>
        <taxon>organismal metagenomes</taxon>
    </lineage>
</organism>